<protein>
    <recommendedName>
        <fullName evidence="5">Coiled-coil domain-containing protein 134</fullName>
    </recommendedName>
</protein>
<name>A0A9Q1BJU6_HOLLE</name>
<dbReference type="OrthoDB" id="5854099at2759"/>
<evidence type="ECO:0000256" key="1">
    <source>
        <dbReference type="SAM" id="MobiDB-lite"/>
    </source>
</evidence>
<organism evidence="3 4">
    <name type="scientific">Holothuria leucospilota</name>
    <name type="common">Black long sea cucumber</name>
    <name type="synonym">Mertensiothuria leucospilota</name>
    <dbReference type="NCBI Taxonomy" id="206669"/>
    <lineage>
        <taxon>Eukaryota</taxon>
        <taxon>Metazoa</taxon>
        <taxon>Echinodermata</taxon>
        <taxon>Eleutherozoa</taxon>
        <taxon>Echinozoa</taxon>
        <taxon>Holothuroidea</taxon>
        <taxon>Aspidochirotacea</taxon>
        <taxon>Aspidochirotida</taxon>
        <taxon>Holothuriidae</taxon>
        <taxon>Holothuria</taxon>
    </lineage>
</organism>
<dbReference type="PANTHER" id="PTHR14735">
    <property type="entry name" value="COILED-COIL DOMAIN-CONTAINING PROTEIN 134"/>
    <property type="match status" value="1"/>
</dbReference>
<comment type="caution">
    <text evidence="3">The sequence shown here is derived from an EMBL/GenBank/DDBJ whole genome shotgun (WGS) entry which is preliminary data.</text>
</comment>
<evidence type="ECO:0008006" key="5">
    <source>
        <dbReference type="Google" id="ProtNLM"/>
    </source>
</evidence>
<sequence>MAARLFLELILLLFAVTVFQSENALTLAEDDGLTVPSSGEGQHVDAVERTEQVDSSTSSRDKHNASSESKKEDTTAAKTDSKGSKEEDETKRAEKDLEIFRKLFMEKRGQHYQAVRSLMDSYEYEKTYQMIDLLLTRMRTVIGTARNTLIEKGFEPGMPFPSDEETKDAIAVILENGALFGDMALTLPDITHSSLSKKKSEVSNLLKWSITFSQDTGFLDPLHDQLFHLAAQELEIIPKDPDFINPYKQDVETPPPELKEKKKKAKAEKKRGPRVSKVEL</sequence>
<dbReference type="AlphaFoldDB" id="A0A9Q1BJU6"/>
<accession>A0A9Q1BJU6</accession>
<dbReference type="InterPro" id="IPR026321">
    <property type="entry name" value="CC134"/>
</dbReference>
<keyword evidence="2" id="KW-0732">Signal</keyword>
<feature type="signal peptide" evidence="2">
    <location>
        <begin position="1"/>
        <end position="21"/>
    </location>
</feature>
<dbReference type="Proteomes" id="UP001152320">
    <property type="component" value="Chromosome 15"/>
</dbReference>
<feature type="region of interest" description="Disordered" evidence="1">
    <location>
        <begin position="31"/>
        <end position="92"/>
    </location>
</feature>
<feature type="region of interest" description="Disordered" evidence="1">
    <location>
        <begin position="245"/>
        <end position="280"/>
    </location>
</feature>
<reference evidence="3" key="1">
    <citation type="submission" date="2021-10" db="EMBL/GenBank/DDBJ databases">
        <title>Tropical sea cucumber genome reveals ecological adaptation and Cuvierian tubules defense mechanism.</title>
        <authorList>
            <person name="Chen T."/>
        </authorList>
    </citation>
    <scope>NUCLEOTIDE SEQUENCE</scope>
    <source>
        <strain evidence="3">Nanhai2018</strain>
        <tissue evidence="3">Muscle</tissue>
    </source>
</reference>
<dbReference type="EMBL" id="JAIZAY010000015">
    <property type="protein sequence ID" value="KAJ8027982.1"/>
    <property type="molecule type" value="Genomic_DNA"/>
</dbReference>
<keyword evidence="4" id="KW-1185">Reference proteome</keyword>
<dbReference type="PANTHER" id="PTHR14735:SF1">
    <property type="entry name" value="COILED-COIL DOMAIN-CONTAINING PROTEIN 134"/>
    <property type="match status" value="1"/>
</dbReference>
<dbReference type="Pfam" id="PF15002">
    <property type="entry name" value="ERK-JNK_inhib"/>
    <property type="match status" value="1"/>
</dbReference>
<feature type="chain" id="PRO_5040338764" description="Coiled-coil domain-containing protein 134" evidence="2">
    <location>
        <begin position="22"/>
        <end position="280"/>
    </location>
</feature>
<evidence type="ECO:0000313" key="4">
    <source>
        <dbReference type="Proteomes" id="UP001152320"/>
    </source>
</evidence>
<feature type="compositionally biased region" description="Basic residues" evidence="1">
    <location>
        <begin position="261"/>
        <end position="274"/>
    </location>
</feature>
<feature type="compositionally biased region" description="Basic and acidic residues" evidence="1">
    <location>
        <begin position="42"/>
        <end position="52"/>
    </location>
</feature>
<proteinExistence type="predicted"/>
<evidence type="ECO:0000313" key="3">
    <source>
        <dbReference type="EMBL" id="KAJ8027982.1"/>
    </source>
</evidence>
<evidence type="ECO:0000256" key="2">
    <source>
        <dbReference type="SAM" id="SignalP"/>
    </source>
</evidence>
<feature type="compositionally biased region" description="Basic and acidic residues" evidence="1">
    <location>
        <begin position="59"/>
        <end position="92"/>
    </location>
</feature>
<gene>
    <name evidence="3" type="ORF">HOLleu_30096</name>
</gene>